<accession>A0A8J6HC21</accession>
<feature type="transmembrane region" description="Helical" evidence="1">
    <location>
        <begin position="128"/>
        <end position="145"/>
    </location>
</feature>
<reference evidence="2" key="1">
    <citation type="journal article" date="2020" name="J Insects Food Feed">
        <title>The yellow mealworm (Tenebrio molitor) genome: a resource for the emerging insects as food and feed industry.</title>
        <authorList>
            <person name="Eriksson T."/>
            <person name="Andere A."/>
            <person name="Kelstrup H."/>
            <person name="Emery V."/>
            <person name="Picard C."/>
        </authorList>
    </citation>
    <scope>NUCLEOTIDE SEQUENCE</scope>
    <source>
        <strain evidence="2">Stoneville</strain>
        <tissue evidence="2">Whole head</tissue>
    </source>
</reference>
<evidence type="ECO:0008006" key="4">
    <source>
        <dbReference type="Google" id="ProtNLM"/>
    </source>
</evidence>
<keyword evidence="1" id="KW-0472">Membrane</keyword>
<dbReference type="Proteomes" id="UP000719412">
    <property type="component" value="Unassembled WGS sequence"/>
</dbReference>
<comment type="caution">
    <text evidence="2">The sequence shown here is derived from an EMBL/GenBank/DDBJ whole genome shotgun (WGS) entry which is preliminary data.</text>
</comment>
<evidence type="ECO:0000256" key="1">
    <source>
        <dbReference type="SAM" id="Phobius"/>
    </source>
</evidence>
<dbReference type="PANTHER" id="PTHR12840">
    <property type="entry name" value="NADH-UBIQUINONE OXIDOREDUCTASE ASHI SUBUNIT"/>
    <property type="match status" value="1"/>
</dbReference>
<keyword evidence="1" id="KW-0812">Transmembrane</keyword>
<proteinExistence type="predicted"/>
<sequence>MSSLIKSVKLARFCLRTYPVLATAIRHHWNEDYKPGLYPRTEEERLKAAERYGLHPSEYKPYQNDGMGYGDYPELPNISGDSKDPFYPWDNPELKRNFNEPLHAEFDLMREDRYNVSAQLRYPMWMQWLQFLGVMFGTFAVYAILENFKMFHPLTPRQYPGDGKVHYTFEPEE</sequence>
<protein>
    <recommendedName>
        <fullName evidence="4">NADH dehydrogenase [ubiquinone] 1 beta subcomplex subunit 8, mitochondrial</fullName>
    </recommendedName>
</protein>
<dbReference type="Pfam" id="PF05821">
    <property type="entry name" value="NDUF_B8"/>
    <property type="match status" value="1"/>
</dbReference>
<dbReference type="InterPro" id="IPR008699">
    <property type="entry name" value="NDUFB8"/>
</dbReference>
<evidence type="ECO:0000313" key="2">
    <source>
        <dbReference type="EMBL" id="KAH0811632.1"/>
    </source>
</evidence>
<evidence type="ECO:0000313" key="3">
    <source>
        <dbReference type="Proteomes" id="UP000719412"/>
    </source>
</evidence>
<keyword evidence="1" id="KW-1133">Transmembrane helix</keyword>
<gene>
    <name evidence="2" type="ORF">GEV33_011158</name>
</gene>
<keyword evidence="3" id="KW-1185">Reference proteome</keyword>
<organism evidence="2 3">
    <name type="scientific">Tenebrio molitor</name>
    <name type="common">Yellow mealworm beetle</name>
    <dbReference type="NCBI Taxonomy" id="7067"/>
    <lineage>
        <taxon>Eukaryota</taxon>
        <taxon>Metazoa</taxon>
        <taxon>Ecdysozoa</taxon>
        <taxon>Arthropoda</taxon>
        <taxon>Hexapoda</taxon>
        <taxon>Insecta</taxon>
        <taxon>Pterygota</taxon>
        <taxon>Neoptera</taxon>
        <taxon>Endopterygota</taxon>
        <taxon>Coleoptera</taxon>
        <taxon>Polyphaga</taxon>
        <taxon>Cucujiformia</taxon>
        <taxon>Tenebrionidae</taxon>
        <taxon>Tenebrio</taxon>
    </lineage>
</organism>
<dbReference type="AlphaFoldDB" id="A0A8J6HC21"/>
<name>A0A8J6HC21_TENMO</name>
<dbReference type="GO" id="GO:0005739">
    <property type="term" value="C:mitochondrion"/>
    <property type="evidence" value="ECO:0007669"/>
    <property type="project" value="InterPro"/>
</dbReference>
<dbReference type="PANTHER" id="PTHR12840:SF1">
    <property type="entry name" value="NADH DEHYDROGENASE [UBIQUINONE] 1 BETA SUBCOMPLEX SUBUNIT 8, MITOCHONDRIAL"/>
    <property type="match status" value="1"/>
</dbReference>
<reference evidence="2" key="2">
    <citation type="submission" date="2021-08" db="EMBL/GenBank/DDBJ databases">
        <authorList>
            <person name="Eriksson T."/>
        </authorList>
    </citation>
    <scope>NUCLEOTIDE SEQUENCE</scope>
    <source>
        <strain evidence="2">Stoneville</strain>
        <tissue evidence="2">Whole head</tissue>
    </source>
</reference>
<dbReference type="EMBL" id="JABDTM020026684">
    <property type="protein sequence ID" value="KAH0811632.1"/>
    <property type="molecule type" value="Genomic_DNA"/>
</dbReference>